<evidence type="ECO:0000256" key="7">
    <source>
        <dbReference type="ARBA" id="ARBA00023132"/>
    </source>
</evidence>
<evidence type="ECO:0000256" key="9">
    <source>
        <dbReference type="RuleBase" id="RU365073"/>
    </source>
</evidence>
<evidence type="ECO:0000256" key="1">
    <source>
        <dbReference type="ARBA" id="ARBA00004567"/>
    </source>
</evidence>
<proteinExistence type="inferred from homology"/>
<comment type="function">
    <text evidence="9">Functions as a component of the nuclear pore complex (NPC).</text>
</comment>
<keyword evidence="5 9" id="KW-0653">Protein transport</keyword>
<dbReference type="AlphaFoldDB" id="A7RUI7"/>
<dbReference type="HOGENOM" id="CLU_027342_0_0_1"/>
<organism evidence="10 11">
    <name type="scientific">Nematostella vectensis</name>
    <name type="common">Starlet sea anemone</name>
    <dbReference type="NCBI Taxonomy" id="45351"/>
    <lineage>
        <taxon>Eukaryota</taxon>
        <taxon>Metazoa</taxon>
        <taxon>Cnidaria</taxon>
        <taxon>Anthozoa</taxon>
        <taxon>Hexacorallia</taxon>
        <taxon>Actiniaria</taxon>
        <taxon>Edwardsiidae</taxon>
        <taxon>Nematostella</taxon>
    </lineage>
</organism>
<comment type="subunit">
    <text evidence="9">Component of the nuclear pore complex (NPC).</text>
</comment>
<dbReference type="InParanoid" id="A7RUI7"/>
<gene>
    <name evidence="10" type="ORF">NEMVEDRAFT_v1g30774</name>
</gene>
<dbReference type="PANTHER" id="PTHR13373">
    <property type="entry name" value="FROUNT PROTEIN-RELATED"/>
    <property type="match status" value="1"/>
</dbReference>
<comment type="similarity">
    <text evidence="2 9">Belongs to the nucleoporin Nup85 family.</text>
</comment>
<dbReference type="GO" id="GO:0006406">
    <property type="term" value="P:mRNA export from nucleus"/>
    <property type="evidence" value="ECO:0000318"/>
    <property type="project" value="GO_Central"/>
</dbReference>
<evidence type="ECO:0000256" key="3">
    <source>
        <dbReference type="ARBA" id="ARBA00022448"/>
    </source>
</evidence>
<dbReference type="Pfam" id="PF07575">
    <property type="entry name" value="Nucleopor_Nup85"/>
    <property type="match status" value="1"/>
</dbReference>
<sequence length="559" mass="64897">STVLHEVQWQADAQSVIMRKLINETHGIFLDLQQLHETGVTLKKASLIKISRRYRAVLRSCLLQLRDTGLFIRCWNNELFTLTMIELVWHLCEFLFIESVPGGTVLTRLLEWSKTERTERYLRDVLQYHPPSESPSYWPAVYSLVLQGQMKEACELLSQHPEKVHGSFDVFEQIIDLMRTMPSYQMFMGSTASDFVSKWNHWHLEVKAQLEAETYAGHQELQLLCQVMAGDDSAFRQLKEFCPTWYQMLASKLLYCNPAVKLYDLQYHTQPCVEMFGGNVALGHFDRILLSAFEFDIYAVIKGSSESFGNWWFVSHLTDLLHHCGQLDSNQISCSVSLREFLLLEYSASLMSHHSLWQVAVDYLKHCPQYGRAHLEEYIEHLPLETDKKAMKVLRVCKHLDLPYQAQSICKTMSMRALKMDRLGSALSWCLRSKDSAFAAFISERFLEEYCKNGDFTNLDLIDHLGSDMLLNERLTFLGKYREFHRMYAEADFRGAATLLVSLLTSRLSPKSFWLTLLTDALPLLESNEIIFTSNQTYELMHCLEEIRLSFRSADYLKQ</sequence>
<keyword evidence="11" id="KW-1185">Reference proteome</keyword>
<keyword evidence="8 9" id="KW-0539">Nucleus</keyword>
<dbReference type="GO" id="GO:0006606">
    <property type="term" value="P:protein import into nucleus"/>
    <property type="evidence" value="ECO:0000318"/>
    <property type="project" value="GO_Central"/>
</dbReference>
<protein>
    <recommendedName>
        <fullName evidence="9">Nuclear pore complex protein Nup85</fullName>
    </recommendedName>
</protein>
<feature type="non-terminal residue" evidence="10">
    <location>
        <position position="559"/>
    </location>
</feature>
<accession>A7RUI7</accession>
<dbReference type="Proteomes" id="UP000001593">
    <property type="component" value="Unassembled WGS sequence"/>
</dbReference>
<keyword evidence="6 9" id="KW-0811">Translocation</keyword>
<evidence type="ECO:0000313" key="11">
    <source>
        <dbReference type="Proteomes" id="UP000001593"/>
    </source>
</evidence>
<evidence type="ECO:0000256" key="2">
    <source>
        <dbReference type="ARBA" id="ARBA00005573"/>
    </source>
</evidence>
<dbReference type="GO" id="GO:0017056">
    <property type="term" value="F:structural constituent of nuclear pore"/>
    <property type="evidence" value="ECO:0000318"/>
    <property type="project" value="GO_Central"/>
</dbReference>
<evidence type="ECO:0000256" key="4">
    <source>
        <dbReference type="ARBA" id="ARBA00022816"/>
    </source>
</evidence>
<feature type="non-terminal residue" evidence="10">
    <location>
        <position position="1"/>
    </location>
</feature>
<keyword evidence="3 9" id="KW-0813">Transport</keyword>
<evidence type="ECO:0000256" key="6">
    <source>
        <dbReference type="ARBA" id="ARBA00023010"/>
    </source>
</evidence>
<dbReference type="PhylomeDB" id="A7RUI7"/>
<name>A7RUI7_NEMVE</name>
<dbReference type="GO" id="GO:0031965">
    <property type="term" value="C:nuclear membrane"/>
    <property type="evidence" value="ECO:0007669"/>
    <property type="project" value="UniProtKB-UniRule"/>
</dbReference>
<dbReference type="eggNOG" id="KOG2271">
    <property type="taxonomic scope" value="Eukaryota"/>
</dbReference>
<keyword evidence="7 9" id="KW-0906">Nuclear pore complex</keyword>
<dbReference type="PANTHER" id="PTHR13373:SF21">
    <property type="entry name" value="NUCLEAR PORE COMPLEX PROTEIN NUP85"/>
    <property type="match status" value="1"/>
</dbReference>
<dbReference type="GO" id="GO:0031080">
    <property type="term" value="C:nuclear pore outer ring"/>
    <property type="evidence" value="ECO:0000318"/>
    <property type="project" value="GO_Central"/>
</dbReference>
<dbReference type="GO" id="GO:0045893">
    <property type="term" value="P:positive regulation of DNA-templated transcription"/>
    <property type="evidence" value="ECO:0000318"/>
    <property type="project" value="GO_Central"/>
</dbReference>
<evidence type="ECO:0000313" key="10">
    <source>
        <dbReference type="EMBL" id="EDO44859.1"/>
    </source>
</evidence>
<evidence type="ECO:0000256" key="8">
    <source>
        <dbReference type="ARBA" id="ARBA00023242"/>
    </source>
</evidence>
<evidence type="ECO:0000256" key="5">
    <source>
        <dbReference type="ARBA" id="ARBA00022927"/>
    </source>
</evidence>
<dbReference type="InterPro" id="IPR011502">
    <property type="entry name" value="Nucleoporin_Nup85"/>
</dbReference>
<keyword evidence="4 9" id="KW-0509">mRNA transport</keyword>
<dbReference type="STRING" id="45351.A7RUI7"/>
<keyword evidence="9" id="KW-0472">Membrane</keyword>
<dbReference type="OMA" id="ELMEWLN"/>
<reference evidence="10 11" key="1">
    <citation type="journal article" date="2007" name="Science">
        <title>Sea anemone genome reveals ancestral eumetazoan gene repertoire and genomic organization.</title>
        <authorList>
            <person name="Putnam N.H."/>
            <person name="Srivastava M."/>
            <person name="Hellsten U."/>
            <person name="Dirks B."/>
            <person name="Chapman J."/>
            <person name="Salamov A."/>
            <person name="Terry A."/>
            <person name="Shapiro H."/>
            <person name="Lindquist E."/>
            <person name="Kapitonov V.V."/>
            <person name="Jurka J."/>
            <person name="Genikhovich G."/>
            <person name="Grigoriev I.V."/>
            <person name="Lucas S.M."/>
            <person name="Steele R.E."/>
            <person name="Finnerty J.R."/>
            <person name="Technau U."/>
            <person name="Martindale M.Q."/>
            <person name="Rokhsar D.S."/>
        </authorList>
    </citation>
    <scope>NUCLEOTIDE SEQUENCE [LARGE SCALE GENOMIC DNA]</scope>
    <source>
        <strain evidence="11">CH2 X CH6</strain>
    </source>
</reference>
<dbReference type="EMBL" id="DS469540">
    <property type="protein sequence ID" value="EDO44859.1"/>
    <property type="molecule type" value="Genomic_DNA"/>
</dbReference>
<comment type="subcellular location">
    <subcellularLocation>
        <location evidence="1 9">Nucleus</location>
        <location evidence="1 9">Nuclear pore complex</location>
    </subcellularLocation>
</comment>